<name>A0A2H3IXJ6_WOLCO</name>
<keyword evidence="3" id="KW-1185">Reference proteome</keyword>
<evidence type="ECO:0000313" key="2">
    <source>
        <dbReference type="EMBL" id="PCH34720.1"/>
    </source>
</evidence>
<feature type="region of interest" description="Disordered" evidence="1">
    <location>
        <begin position="100"/>
        <end position="143"/>
    </location>
</feature>
<dbReference type="Proteomes" id="UP000218811">
    <property type="component" value="Unassembled WGS sequence"/>
</dbReference>
<sequence>MMNVYEKKTDKEVAQKEIKKYFIDEGKKKTENKTMLKKLKDVLPEKVKDTFTLIGVMTPTAIPTDWEKYLDKAIKLYKIQYRKEISGSIFEKEKKKMEEKKVSSEKSLNTITMLQTSTSTKSTSSGDKSKSQTIPRGAQPGVY</sequence>
<organism evidence="2 3">
    <name type="scientific">Wolfiporia cocos (strain MD-104)</name>
    <name type="common">Brown rot fungus</name>
    <dbReference type="NCBI Taxonomy" id="742152"/>
    <lineage>
        <taxon>Eukaryota</taxon>
        <taxon>Fungi</taxon>
        <taxon>Dikarya</taxon>
        <taxon>Basidiomycota</taxon>
        <taxon>Agaricomycotina</taxon>
        <taxon>Agaricomycetes</taxon>
        <taxon>Polyporales</taxon>
        <taxon>Phaeolaceae</taxon>
        <taxon>Wolfiporia</taxon>
    </lineage>
</organism>
<dbReference type="AlphaFoldDB" id="A0A2H3IXJ6"/>
<gene>
    <name evidence="2" type="ORF">WOLCODRAFT_155379</name>
</gene>
<accession>A0A2H3IXJ6</accession>
<proteinExistence type="predicted"/>
<evidence type="ECO:0000256" key="1">
    <source>
        <dbReference type="SAM" id="MobiDB-lite"/>
    </source>
</evidence>
<evidence type="ECO:0000313" key="3">
    <source>
        <dbReference type="Proteomes" id="UP000218811"/>
    </source>
</evidence>
<dbReference type="EMBL" id="KB467832">
    <property type="protein sequence ID" value="PCH34720.1"/>
    <property type="molecule type" value="Genomic_DNA"/>
</dbReference>
<feature type="compositionally biased region" description="Low complexity" evidence="1">
    <location>
        <begin position="116"/>
        <end position="126"/>
    </location>
</feature>
<reference evidence="2 3" key="1">
    <citation type="journal article" date="2012" name="Science">
        <title>The Paleozoic origin of enzymatic lignin decomposition reconstructed from 31 fungal genomes.</title>
        <authorList>
            <person name="Floudas D."/>
            <person name="Binder M."/>
            <person name="Riley R."/>
            <person name="Barry K."/>
            <person name="Blanchette R.A."/>
            <person name="Henrissat B."/>
            <person name="Martinez A.T."/>
            <person name="Otillar R."/>
            <person name="Spatafora J.W."/>
            <person name="Yadav J.S."/>
            <person name="Aerts A."/>
            <person name="Benoit I."/>
            <person name="Boyd A."/>
            <person name="Carlson A."/>
            <person name="Copeland A."/>
            <person name="Coutinho P.M."/>
            <person name="de Vries R.P."/>
            <person name="Ferreira P."/>
            <person name="Findley K."/>
            <person name="Foster B."/>
            <person name="Gaskell J."/>
            <person name="Glotzer D."/>
            <person name="Gorecki P."/>
            <person name="Heitman J."/>
            <person name="Hesse C."/>
            <person name="Hori C."/>
            <person name="Igarashi K."/>
            <person name="Jurgens J.A."/>
            <person name="Kallen N."/>
            <person name="Kersten P."/>
            <person name="Kohler A."/>
            <person name="Kuees U."/>
            <person name="Kumar T.K.A."/>
            <person name="Kuo A."/>
            <person name="LaButti K."/>
            <person name="Larrondo L.F."/>
            <person name="Lindquist E."/>
            <person name="Ling A."/>
            <person name="Lombard V."/>
            <person name="Lucas S."/>
            <person name="Lundell T."/>
            <person name="Martin R."/>
            <person name="McLaughlin D.J."/>
            <person name="Morgenstern I."/>
            <person name="Morin E."/>
            <person name="Murat C."/>
            <person name="Nagy L.G."/>
            <person name="Nolan M."/>
            <person name="Ohm R.A."/>
            <person name="Patyshakuliyeva A."/>
            <person name="Rokas A."/>
            <person name="Ruiz-Duenas F.J."/>
            <person name="Sabat G."/>
            <person name="Salamov A."/>
            <person name="Samejima M."/>
            <person name="Schmutz J."/>
            <person name="Slot J.C."/>
            <person name="St John F."/>
            <person name="Stenlid J."/>
            <person name="Sun H."/>
            <person name="Sun S."/>
            <person name="Syed K."/>
            <person name="Tsang A."/>
            <person name="Wiebenga A."/>
            <person name="Young D."/>
            <person name="Pisabarro A."/>
            <person name="Eastwood D.C."/>
            <person name="Martin F."/>
            <person name="Cullen D."/>
            <person name="Grigoriev I.V."/>
            <person name="Hibbett D.S."/>
        </authorList>
    </citation>
    <scope>NUCLEOTIDE SEQUENCE [LARGE SCALE GENOMIC DNA]</scope>
    <source>
        <strain evidence="2 3">MD-104</strain>
    </source>
</reference>
<protein>
    <submittedName>
        <fullName evidence="2">Uncharacterized protein</fullName>
    </submittedName>
</protein>